<feature type="domain" description="C2H2-type" evidence="12">
    <location>
        <begin position="398"/>
        <end position="425"/>
    </location>
</feature>
<dbReference type="Pfam" id="PF13912">
    <property type="entry name" value="zf-C2H2_6"/>
    <property type="match status" value="1"/>
</dbReference>
<reference evidence="13" key="1">
    <citation type="submission" date="2023-08" db="EMBL/GenBank/DDBJ databases">
        <authorList>
            <person name="Alioto T."/>
            <person name="Alioto T."/>
            <person name="Gomez Garrido J."/>
        </authorList>
    </citation>
    <scope>NUCLEOTIDE SEQUENCE</scope>
</reference>
<proteinExistence type="inferred from homology"/>
<comment type="subcellular location">
    <subcellularLocation>
        <location evidence="1">Nucleus</location>
    </subcellularLocation>
</comment>
<keyword evidence="6" id="KW-0862">Zinc</keyword>
<keyword evidence="3" id="KW-0479">Metal-binding</keyword>
<evidence type="ECO:0000256" key="3">
    <source>
        <dbReference type="ARBA" id="ARBA00022723"/>
    </source>
</evidence>
<keyword evidence="4" id="KW-0677">Repeat</keyword>
<evidence type="ECO:0000256" key="6">
    <source>
        <dbReference type="ARBA" id="ARBA00022833"/>
    </source>
</evidence>
<evidence type="ECO:0000256" key="10">
    <source>
        <dbReference type="ARBA" id="ARBA00023242"/>
    </source>
</evidence>
<dbReference type="GO" id="GO:0005634">
    <property type="term" value="C:nucleus"/>
    <property type="evidence" value="ECO:0007669"/>
    <property type="project" value="UniProtKB-SubCell"/>
</dbReference>
<keyword evidence="5 11" id="KW-0863">Zinc-finger</keyword>
<dbReference type="FunFam" id="3.30.160.60:FF:000065">
    <property type="entry name" value="B-cell CLL/lymphoma 6, member B"/>
    <property type="match status" value="1"/>
</dbReference>
<evidence type="ECO:0000256" key="4">
    <source>
        <dbReference type="ARBA" id="ARBA00022737"/>
    </source>
</evidence>
<keyword evidence="8" id="KW-0238">DNA-binding</keyword>
<evidence type="ECO:0000256" key="11">
    <source>
        <dbReference type="PROSITE-ProRule" id="PRU00042"/>
    </source>
</evidence>
<dbReference type="PROSITE" id="PS00028">
    <property type="entry name" value="ZINC_FINGER_C2H2_1"/>
    <property type="match status" value="7"/>
</dbReference>
<feature type="domain" description="C2H2-type" evidence="12">
    <location>
        <begin position="342"/>
        <end position="369"/>
    </location>
</feature>
<dbReference type="PANTHER" id="PTHR23226:SF416">
    <property type="entry name" value="FI01424P"/>
    <property type="match status" value="1"/>
</dbReference>
<dbReference type="GO" id="GO:0000981">
    <property type="term" value="F:DNA-binding transcription factor activity, RNA polymerase II-specific"/>
    <property type="evidence" value="ECO:0007669"/>
    <property type="project" value="TreeGrafter"/>
</dbReference>
<dbReference type="AlphaFoldDB" id="A0AA36BE70"/>
<dbReference type="FunFam" id="3.30.160.60:FF:000512">
    <property type="entry name" value="zinc finger protein 197 isoform X1"/>
    <property type="match status" value="2"/>
</dbReference>
<dbReference type="InterPro" id="IPR013087">
    <property type="entry name" value="Znf_C2H2_type"/>
</dbReference>
<dbReference type="SMART" id="SM00355">
    <property type="entry name" value="ZnF_C2H2"/>
    <property type="match status" value="7"/>
</dbReference>
<keyword evidence="14" id="KW-1185">Reference proteome</keyword>
<feature type="domain" description="C2H2-type" evidence="12">
    <location>
        <begin position="84"/>
        <end position="111"/>
    </location>
</feature>
<dbReference type="FunFam" id="3.30.160.60:FF:000931">
    <property type="entry name" value="zinc finger protein 697"/>
    <property type="match status" value="1"/>
</dbReference>
<evidence type="ECO:0000256" key="7">
    <source>
        <dbReference type="ARBA" id="ARBA00023015"/>
    </source>
</evidence>
<evidence type="ECO:0000256" key="9">
    <source>
        <dbReference type="ARBA" id="ARBA00023163"/>
    </source>
</evidence>
<dbReference type="FunFam" id="3.30.160.60:FF:000690">
    <property type="entry name" value="Zinc finger protein 354C"/>
    <property type="match status" value="1"/>
</dbReference>
<feature type="domain" description="C2H2-type" evidence="12">
    <location>
        <begin position="286"/>
        <end position="313"/>
    </location>
</feature>
<evidence type="ECO:0000313" key="13">
    <source>
        <dbReference type="EMBL" id="CAI9732768.1"/>
    </source>
</evidence>
<feature type="domain" description="C2H2-type" evidence="12">
    <location>
        <begin position="258"/>
        <end position="285"/>
    </location>
</feature>
<keyword evidence="9" id="KW-0804">Transcription</keyword>
<name>A0AA36BE70_OCTVU</name>
<dbReference type="InterPro" id="IPR036236">
    <property type="entry name" value="Znf_C2H2_sf"/>
</dbReference>
<keyword evidence="7" id="KW-0805">Transcription regulation</keyword>
<accession>A0AA36BE70</accession>
<organism evidence="13 14">
    <name type="scientific">Octopus vulgaris</name>
    <name type="common">Common octopus</name>
    <dbReference type="NCBI Taxonomy" id="6645"/>
    <lineage>
        <taxon>Eukaryota</taxon>
        <taxon>Metazoa</taxon>
        <taxon>Spiralia</taxon>
        <taxon>Lophotrochozoa</taxon>
        <taxon>Mollusca</taxon>
        <taxon>Cephalopoda</taxon>
        <taxon>Coleoidea</taxon>
        <taxon>Octopodiformes</taxon>
        <taxon>Octopoda</taxon>
        <taxon>Incirrata</taxon>
        <taxon>Octopodidae</taxon>
        <taxon>Octopus</taxon>
    </lineage>
</organism>
<dbReference type="Gene3D" id="3.30.160.60">
    <property type="entry name" value="Classic Zinc Finger"/>
    <property type="match status" value="7"/>
</dbReference>
<feature type="domain" description="C2H2-type" evidence="12">
    <location>
        <begin position="314"/>
        <end position="341"/>
    </location>
</feature>
<dbReference type="FunFam" id="3.30.160.60:FF:000446">
    <property type="entry name" value="Zinc finger protein"/>
    <property type="match status" value="1"/>
</dbReference>
<gene>
    <name evidence="13" type="ORF">OCTVUL_1B008692</name>
</gene>
<keyword evidence="10" id="KW-0539">Nucleus</keyword>
<dbReference type="SUPFAM" id="SSF57667">
    <property type="entry name" value="beta-beta-alpha zinc fingers"/>
    <property type="match status" value="4"/>
</dbReference>
<dbReference type="PANTHER" id="PTHR23226">
    <property type="entry name" value="ZINC FINGER AND SCAN DOMAIN-CONTAINING"/>
    <property type="match status" value="1"/>
</dbReference>
<evidence type="ECO:0000256" key="5">
    <source>
        <dbReference type="ARBA" id="ARBA00022771"/>
    </source>
</evidence>
<protein>
    <submittedName>
        <fullName evidence="13">Zinc finger XlCGF26.1-like</fullName>
    </submittedName>
</protein>
<evidence type="ECO:0000256" key="1">
    <source>
        <dbReference type="ARBA" id="ARBA00004123"/>
    </source>
</evidence>
<dbReference type="Pfam" id="PF00096">
    <property type="entry name" value="zf-C2H2"/>
    <property type="match status" value="4"/>
</dbReference>
<dbReference type="EMBL" id="OX597827">
    <property type="protein sequence ID" value="CAI9732768.1"/>
    <property type="molecule type" value="Genomic_DNA"/>
</dbReference>
<evidence type="ECO:0000256" key="2">
    <source>
        <dbReference type="ARBA" id="ARBA00006991"/>
    </source>
</evidence>
<dbReference type="PROSITE" id="PS50157">
    <property type="entry name" value="ZINC_FINGER_C2H2_2"/>
    <property type="match status" value="7"/>
</dbReference>
<evidence type="ECO:0000259" key="12">
    <source>
        <dbReference type="PROSITE" id="PS50157"/>
    </source>
</evidence>
<dbReference type="GO" id="GO:0000978">
    <property type="term" value="F:RNA polymerase II cis-regulatory region sequence-specific DNA binding"/>
    <property type="evidence" value="ECO:0007669"/>
    <property type="project" value="TreeGrafter"/>
</dbReference>
<evidence type="ECO:0000313" key="14">
    <source>
        <dbReference type="Proteomes" id="UP001162480"/>
    </source>
</evidence>
<dbReference type="FunFam" id="3.30.160.60:FF:000925">
    <property type="entry name" value="Zinc finger protein 668"/>
    <property type="match status" value="1"/>
</dbReference>
<evidence type="ECO:0000256" key="8">
    <source>
        <dbReference type="ARBA" id="ARBA00023125"/>
    </source>
</evidence>
<dbReference type="Proteomes" id="UP001162480">
    <property type="component" value="Chromosome 14"/>
</dbReference>
<dbReference type="GO" id="GO:0008270">
    <property type="term" value="F:zinc ion binding"/>
    <property type="evidence" value="ECO:0007669"/>
    <property type="project" value="UniProtKB-KW"/>
</dbReference>
<comment type="similarity">
    <text evidence="2">Belongs to the krueppel C2H2-type zinc-finger protein family.</text>
</comment>
<feature type="domain" description="C2H2-type" evidence="12">
    <location>
        <begin position="370"/>
        <end position="397"/>
    </location>
</feature>
<sequence>MMDMHRNKKDCPIHTGDLYHHKTQEMRTADGASEKHLPSSRDVMGTSHVDVAQSCPSEMYKVAVPVRTILPNPKKSLLPSDKPFSCDVCGKKFARFNILQNHKKLHSVHNPTVGALQPSEKPFFYDISNNFGAPTHHHTHAPHTAHAPFVPSWDLVEMHKLAYERMQAANASTSETLSGSESKYPPLAELYPTLPSSTQSNSRGERSHDFLTFRDNMGTSHETVTSPNSAPIITPYPTDSPSNNHFNCVPSSVSEKSFVCDICKKCFARRDTLQCHRRIHDNEKPFGCEICGKKFSRRDKLQSHLRVHSGERPFPCNICGKAFAQSDKLKCHIRTHTGEKPHPCDLCPKRFARRDTLQCHRRTHTGEKPFMCDTCEKRFSRRDKLTCHRRVHTGEKPFGCEVCGKQFARSDKLHRHKRTHDPTKIKSLLSIPTSDGNNSSQTENLSPLNKTLYSQQALASVLPTAKDYSSMSTNIWQSLFI</sequence>